<evidence type="ECO:0000313" key="1">
    <source>
        <dbReference type="EMBL" id="MBX71189.1"/>
    </source>
</evidence>
<organism evidence="1">
    <name type="scientific">Rhizophora mucronata</name>
    <name type="common">Asiatic mangrove</name>
    <dbReference type="NCBI Taxonomy" id="61149"/>
    <lineage>
        <taxon>Eukaryota</taxon>
        <taxon>Viridiplantae</taxon>
        <taxon>Streptophyta</taxon>
        <taxon>Embryophyta</taxon>
        <taxon>Tracheophyta</taxon>
        <taxon>Spermatophyta</taxon>
        <taxon>Magnoliopsida</taxon>
        <taxon>eudicotyledons</taxon>
        <taxon>Gunneridae</taxon>
        <taxon>Pentapetalae</taxon>
        <taxon>rosids</taxon>
        <taxon>fabids</taxon>
        <taxon>Malpighiales</taxon>
        <taxon>Rhizophoraceae</taxon>
        <taxon>Rhizophora</taxon>
    </lineage>
</organism>
<proteinExistence type="predicted"/>
<accession>A0A2P2QVZ7</accession>
<reference evidence="1" key="1">
    <citation type="submission" date="2018-02" db="EMBL/GenBank/DDBJ databases">
        <title>Rhizophora mucronata_Transcriptome.</title>
        <authorList>
            <person name="Meera S.P."/>
            <person name="Sreeshan A."/>
            <person name="Augustine A."/>
        </authorList>
    </citation>
    <scope>NUCLEOTIDE SEQUENCE</scope>
    <source>
        <tissue evidence="1">Leaf</tissue>
    </source>
</reference>
<protein>
    <submittedName>
        <fullName evidence="1">Uncharacterized protein</fullName>
    </submittedName>
</protein>
<sequence>MLQLKKGVKNSIKPSFCTREFIFCP</sequence>
<dbReference type="EMBL" id="GGEC01090705">
    <property type="protein sequence ID" value="MBX71189.1"/>
    <property type="molecule type" value="Transcribed_RNA"/>
</dbReference>
<name>A0A2P2QVZ7_RHIMU</name>
<dbReference type="AlphaFoldDB" id="A0A2P2QVZ7"/>